<evidence type="ECO:0000256" key="10">
    <source>
        <dbReference type="RuleBase" id="RU003435"/>
    </source>
</evidence>
<feature type="domain" description="Peptidase M3A/M3B catalytic" evidence="11">
    <location>
        <begin position="220"/>
        <end position="651"/>
    </location>
</feature>
<evidence type="ECO:0000256" key="1">
    <source>
        <dbReference type="ARBA" id="ARBA00004173"/>
    </source>
</evidence>
<dbReference type="InterPro" id="IPR024077">
    <property type="entry name" value="Neurolysin/TOP_dom2"/>
</dbReference>
<evidence type="ECO:0000256" key="9">
    <source>
        <dbReference type="ARBA" id="ARBA00023128"/>
    </source>
</evidence>
<dbReference type="Proteomes" id="UP000046395">
    <property type="component" value="Unassembled WGS sequence"/>
</dbReference>
<comment type="cofactor">
    <cofactor evidence="10">
        <name>Zn(2+)</name>
        <dbReference type="ChEBI" id="CHEBI:29105"/>
    </cofactor>
    <text evidence="10">Binds 1 zinc ion.</text>
</comment>
<proteinExistence type="inferred from homology"/>
<comment type="subcellular location">
    <subcellularLocation>
        <location evidence="1">Mitochondrion</location>
    </subcellularLocation>
</comment>
<dbReference type="GO" id="GO:0046872">
    <property type="term" value="F:metal ion binding"/>
    <property type="evidence" value="ECO:0007669"/>
    <property type="project" value="UniProtKB-UniRule"/>
</dbReference>
<dbReference type="InterPro" id="IPR033851">
    <property type="entry name" value="M3A_MIP"/>
</dbReference>
<name>A0A5S6R373_TRIMR</name>
<dbReference type="Pfam" id="PF01432">
    <property type="entry name" value="Peptidase_M3"/>
    <property type="match status" value="1"/>
</dbReference>
<keyword evidence="7" id="KW-0809">Transit peptide</keyword>
<dbReference type="InterPro" id="IPR024079">
    <property type="entry name" value="MetalloPept_cat_dom_sf"/>
</dbReference>
<dbReference type="Gene3D" id="1.10.1370.10">
    <property type="entry name" value="Neurolysin, domain 3"/>
    <property type="match status" value="1"/>
</dbReference>
<evidence type="ECO:0000256" key="4">
    <source>
        <dbReference type="ARBA" id="ARBA00022723"/>
    </source>
</evidence>
<dbReference type="PANTHER" id="PTHR11804:SF79">
    <property type="entry name" value="MITOCHONDRIAL INTERMEDIATE PEPTIDASE"/>
    <property type="match status" value="1"/>
</dbReference>
<dbReference type="STRING" id="70415.A0A5S6R373"/>
<dbReference type="GO" id="GO:0005739">
    <property type="term" value="C:mitochondrion"/>
    <property type="evidence" value="ECO:0007669"/>
    <property type="project" value="UniProtKB-SubCell"/>
</dbReference>
<evidence type="ECO:0000313" key="12">
    <source>
        <dbReference type="Proteomes" id="UP000046395"/>
    </source>
</evidence>
<keyword evidence="12" id="KW-1185">Reference proteome</keyword>
<evidence type="ECO:0000256" key="7">
    <source>
        <dbReference type="ARBA" id="ARBA00022946"/>
    </source>
</evidence>
<keyword evidence="6 10" id="KW-0862">Zinc</keyword>
<dbReference type="WBParaSite" id="TMUE_3000014086.1">
    <property type="protein sequence ID" value="TMUE_3000014086.1"/>
    <property type="gene ID" value="WBGene00292817"/>
</dbReference>
<dbReference type="CDD" id="cd06457">
    <property type="entry name" value="M3A_MIP"/>
    <property type="match status" value="1"/>
</dbReference>
<keyword evidence="9" id="KW-0496">Mitochondrion</keyword>
<evidence type="ECO:0000256" key="8">
    <source>
        <dbReference type="ARBA" id="ARBA00023049"/>
    </source>
</evidence>
<keyword evidence="8 10" id="KW-0482">Metalloprotease</keyword>
<evidence type="ECO:0000256" key="2">
    <source>
        <dbReference type="ARBA" id="ARBA00006040"/>
    </source>
</evidence>
<dbReference type="Gene3D" id="3.40.390.10">
    <property type="entry name" value="Collagenase (Catalytic Domain)"/>
    <property type="match status" value="1"/>
</dbReference>
<dbReference type="GO" id="GO:0006627">
    <property type="term" value="P:protein processing involved in protein targeting to mitochondrion"/>
    <property type="evidence" value="ECO:0007669"/>
    <property type="project" value="TreeGrafter"/>
</dbReference>
<dbReference type="PANTHER" id="PTHR11804">
    <property type="entry name" value="PROTEASE M3 THIMET OLIGOPEPTIDASE-RELATED"/>
    <property type="match status" value="1"/>
</dbReference>
<organism evidence="12 13">
    <name type="scientific">Trichuris muris</name>
    <name type="common">Mouse whipworm</name>
    <dbReference type="NCBI Taxonomy" id="70415"/>
    <lineage>
        <taxon>Eukaryota</taxon>
        <taxon>Metazoa</taxon>
        <taxon>Ecdysozoa</taxon>
        <taxon>Nematoda</taxon>
        <taxon>Enoplea</taxon>
        <taxon>Dorylaimia</taxon>
        <taxon>Trichinellida</taxon>
        <taxon>Trichuridae</taxon>
        <taxon>Trichuris</taxon>
    </lineage>
</organism>
<protein>
    <submittedName>
        <fullName evidence="13">Peptidase_M3 domain-containing protein</fullName>
    </submittedName>
</protein>
<reference evidence="13" key="1">
    <citation type="submission" date="2019-12" db="UniProtKB">
        <authorList>
            <consortium name="WormBaseParasite"/>
        </authorList>
    </citation>
    <scope>IDENTIFICATION</scope>
</reference>
<evidence type="ECO:0000259" key="11">
    <source>
        <dbReference type="Pfam" id="PF01432"/>
    </source>
</evidence>
<dbReference type="SUPFAM" id="SSF55486">
    <property type="entry name" value="Metalloproteases ('zincins'), catalytic domain"/>
    <property type="match status" value="1"/>
</dbReference>
<comment type="similarity">
    <text evidence="2 10">Belongs to the peptidase M3 family.</text>
</comment>
<sequence length="664" mass="75551">MLRILRRLLPSLSLPRWAERRRFGTAGLFKNEALKSPEDFLLLSQDVHSTCHQLCDEVRSQNRKRKVVEIFDEMSNKICSVADMAECIRLLHPDQAYVAAAEATVGRLGTLIEELNTSKELYNIFRGSILTGDVADLDDIDRLVSNLLLRDFETSGVHLPEEQRKRFVALCAEAFSCGAEFMRRCDEPTVVPSAMAPPKLQGLMKSAGNGMVALDSGLFDSSDPEIRRLGYQLYYKSCNYQEERLCKLLACRAEIASLAGYASYADRALQQMLLDNGQEVSAFLVAILDSVRDQTKRDIQILEQYGRKMSDNSQVWDWPYLSFTARRAIYNLQTAEIMAYLRLDRLMDNLSELLKQLYGISMQVEEVERGEVWHDTVTKWVVHDERHCTLGYVYCDWYDRPGKVGDSHFTIQCGKRLQDDDYQLPIVVLSFRLAPQQPKATYLTHSQLQNVLHEIGHALHSIFGRTRYQHVSGTRCSTDIAEIPSNLMEQWAYDARMLSALTVMPDGSTMPKGLIDSLCGSQRAFGALELAQQALMALADLRLHQVKAFDREVDTVQLCRRLYADAGYADWMPNETAWHHRFSHIVPYGSKYSSYLVARAVALLYWHRCFARDPTDRVSGAKWRRLQACGGERNPSNLLCEAIGYVPGPKDLAEVLLQDLSREE</sequence>
<evidence type="ECO:0000256" key="3">
    <source>
        <dbReference type="ARBA" id="ARBA00022670"/>
    </source>
</evidence>
<dbReference type="AlphaFoldDB" id="A0A5S6R373"/>
<dbReference type="InterPro" id="IPR001567">
    <property type="entry name" value="Pept_M3A_M3B_dom"/>
</dbReference>
<evidence type="ECO:0000256" key="6">
    <source>
        <dbReference type="ARBA" id="ARBA00022833"/>
    </source>
</evidence>
<keyword evidence="5 10" id="KW-0378">Hydrolase</keyword>
<dbReference type="GO" id="GO:0004222">
    <property type="term" value="F:metalloendopeptidase activity"/>
    <property type="evidence" value="ECO:0007669"/>
    <property type="project" value="InterPro"/>
</dbReference>
<dbReference type="GO" id="GO:0006518">
    <property type="term" value="P:peptide metabolic process"/>
    <property type="evidence" value="ECO:0007669"/>
    <property type="project" value="TreeGrafter"/>
</dbReference>
<keyword evidence="4 10" id="KW-0479">Metal-binding</keyword>
<keyword evidence="3 10" id="KW-0645">Protease</keyword>
<dbReference type="InterPro" id="IPR045090">
    <property type="entry name" value="Pept_M3A_M3B"/>
</dbReference>
<evidence type="ECO:0000256" key="5">
    <source>
        <dbReference type="ARBA" id="ARBA00022801"/>
    </source>
</evidence>
<accession>A0A5S6R373</accession>
<evidence type="ECO:0000313" key="13">
    <source>
        <dbReference type="WBParaSite" id="TMUE_3000014086.1"/>
    </source>
</evidence>